<dbReference type="AlphaFoldDB" id="A0A182U1U4"/>
<protein>
    <submittedName>
        <fullName evidence="2">Uncharacterized protein</fullName>
    </submittedName>
</protein>
<reference evidence="3" key="1">
    <citation type="submission" date="2014-01" db="EMBL/GenBank/DDBJ databases">
        <title>The Genome Sequence of Anopheles melas CM1001059_A (V2).</title>
        <authorList>
            <consortium name="The Broad Institute Genomics Platform"/>
            <person name="Neafsey D.E."/>
            <person name="Besansky N."/>
            <person name="Howell P."/>
            <person name="Walton C."/>
            <person name="Young S.K."/>
            <person name="Zeng Q."/>
            <person name="Gargeya S."/>
            <person name="Fitzgerald M."/>
            <person name="Haas B."/>
            <person name="Abouelleil A."/>
            <person name="Allen A.W."/>
            <person name="Alvarado L."/>
            <person name="Arachchi H.M."/>
            <person name="Berlin A.M."/>
            <person name="Chapman S.B."/>
            <person name="Gainer-Dewar J."/>
            <person name="Goldberg J."/>
            <person name="Griggs A."/>
            <person name="Gujja S."/>
            <person name="Hansen M."/>
            <person name="Howarth C."/>
            <person name="Imamovic A."/>
            <person name="Ireland A."/>
            <person name="Larimer J."/>
            <person name="McCowan C."/>
            <person name="Murphy C."/>
            <person name="Pearson M."/>
            <person name="Poon T.W."/>
            <person name="Priest M."/>
            <person name="Roberts A."/>
            <person name="Saif S."/>
            <person name="Shea T."/>
            <person name="Sisk P."/>
            <person name="Sykes S."/>
            <person name="Wortman J."/>
            <person name="Nusbaum C."/>
            <person name="Birren B."/>
        </authorList>
    </citation>
    <scope>NUCLEOTIDE SEQUENCE [LARGE SCALE GENOMIC DNA]</scope>
    <source>
        <strain evidence="3">CM1001059</strain>
    </source>
</reference>
<reference evidence="2" key="2">
    <citation type="submission" date="2020-05" db="UniProtKB">
        <authorList>
            <consortium name="EnsemblMetazoa"/>
        </authorList>
    </citation>
    <scope>IDENTIFICATION</scope>
    <source>
        <strain evidence="2">CM1001059</strain>
    </source>
</reference>
<sequence length="132" mass="14940">MKRNRIWSGWSISVVLLLVALLHCSATGGQEVNVSLAQSDGTNQSINFSFDRLILLEEKLTVFDIKRIANGWSTLRSRLSGTCGDQMTQYLLGLQEEKLWALKIVNSVARRDDDDDDDDNLQQLACVHRYLI</sequence>
<evidence type="ECO:0000256" key="1">
    <source>
        <dbReference type="SAM" id="SignalP"/>
    </source>
</evidence>
<organism evidence="2 3">
    <name type="scientific">Anopheles melas</name>
    <dbReference type="NCBI Taxonomy" id="34690"/>
    <lineage>
        <taxon>Eukaryota</taxon>
        <taxon>Metazoa</taxon>
        <taxon>Ecdysozoa</taxon>
        <taxon>Arthropoda</taxon>
        <taxon>Hexapoda</taxon>
        <taxon>Insecta</taxon>
        <taxon>Pterygota</taxon>
        <taxon>Neoptera</taxon>
        <taxon>Endopterygota</taxon>
        <taxon>Diptera</taxon>
        <taxon>Nematocera</taxon>
        <taxon>Culicoidea</taxon>
        <taxon>Culicidae</taxon>
        <taxon>Anophelinae</taxon>
        <taxon>Anopheles</taxon>
    </lineage>
</organism>
<evidence type="ECO:0000313" key="2">
    <source>
        <dbReference type="EnsemblMetazoa" id="AMEC012360-PA"/>
    </source>
</evidence>
<dbReference type="Proteomes" id="UP000075902">
    <property type="component" value="Unassembled WGS sequence"/>
</dbReference>
<name>A0A182U1U4_9DIPT</name>
<dbReference type="VEuPathDB" id="VectorBase:AMEC012360"/>
<proteinExistence type="predicted"/>
<dbReference type="EnsemblMetazoa" id="AMEC012360-RA">
    <property type="protein sequence ID" value="AMEC012360-PA"/>
    <property type="gene ID" value="AMEC012360"/>
</dbReference>
<keyword evidence="1" id="KW-0732">Signal</keyword>
<feature type="chain" id="PRO_5008137672" evidence="1">
    <location>
        <begin position="30"/>
        <end position="132"/>
    </location>
</feature>
<keyword evidence="3" id="KW-1185">Reference proteome</keyword>
<accession>A0A182U1U4</accession>
<feature type="signal peptide" evidence="1">
    <location>
        <begin position="1"/>
        <end position="29"/>
    </location>
</feature>
<evidence type="ECO:0000313" key="3">
    <source>
        <dbReference type="Proteomes" id="UP000075902"/>
    </source>
</evidence>